<evidence type="ECO:0000313" key="2">
    <source>
        <dbReference type="EMBL" id="CUE72078.1"/>
    </source>
</evidence>
<dbReference type="OMA" id="TQFERDE"/>
<evidence type="ECO:0000256" key="1">
    <source>
        <dbReference type="SAM" id="MobiDB-lite"/>
    </source>
</evidence>
<accession>A0A0S4IIJ2</accession>
<dbReference type="VEuPathDB" id="TriTrypDB:BSAL_53895"/>
<dbReference type="Proteomes" id="UP000051952">
    <property type="component" value="Unassembled WGS sequence"/>
</dbReference>
<evidence type="ECO:0000313" key="3">
    <source>
        <dbReference type="Proteomes" id="UP000051952"/>
    </source>
</evidence>
<gene>
    <name evidence="2" type="ORF">BSAL_53895</name>
</gene>
<reference evidence="3" key="1">
    <citation type="submission" date="2015-09" db="EMBL/GenBank/DDBJ databases">
        <authorList>
            <consortium name="Pathogen Informatics"/>
        </authorList>
    </citation>
    <scope>NUCLEOTIDE SEQUENCE [LARGE SCALE GENOMIC DNA]</scope>
    <source>
        <strain evidence="3">Lake Konstanz</strain>
    </source>
</reference>
<protein>
    <submittedName>
        <fullName evidence="2">Uncharacterized protein</fullName>
    </submittedName>
</protein>
<keyword evidence="3" id="KW-1185">Reference proteome</keyword>
<organism evidence="2 3">
    <name type="scientific">Bodo saltans</name>
    <name type="common">Flagellated protozoan</name>
    <dbReference type="NCBI Taxonomy" id="75058"/>
    <lineage>
        <taxon>Eukaryota</taxon>
        <taxon>Discoba</taxon>
        <taxon>Euglenozoa</taxon>
        <taxon>Kinetoplastea</taxon>
        <taxon>Metakinetoplastina</taxon>
        <taxon>Eubodonida</taxon>
        <taxon>Bodonidae</taxon>
        <taxon>Bodo</taxon>
    </lineage>
</organism>
<feature type="compositionally biased region" description="Basic and acidic residues" evidence="1">
    <location>
        <begin position="100"/>
        <end position="111"/>
    </location>
</feature>
<name>A0A0S4IIJ2_BODSA</name>
<sequence length="340" mass="36979">MSNKITLDDLLARQRERLTAQGVAMKPRSAEIALLQVVSHVGELASVVHRSSPLTQFERDEISNILGSLILGVATIGDVFGVDVAEAALQNINQHMNRVDLRSAAPREERPTNSTPSSTRDPRVVSTIEADQARQILLSPATRRNFFPTLDVVTQFTREQFDNLQMTWTAPKVDGEMVEVVPGGKHKALTYDQLPEYLRSVEPLRVEHQILEDAPPALQGLPSSVAAVTAANGVVVRHVDVPQPPGYNADQVKTLFSPTHFDHGLFSPHSVAKALDVPYPSVEEDVNPPAAVEAAAGPKLPTNQVEFFTIVDEIAKGKITGDALSSLQLTFSMPIEVLAQ</sequence>
<dbReference type="OrthoDB" id="241049at2759"/>
<dbReference type="AlphaFoldDB" id="A0A0S4IIJ2"/>
<dbReference type="EMBL" id="CYKH01000116">
    <property type="protein sequence ID" value="CUE72078.1"/>
    <property type="molecule type" value="Genomic_DNA"/>
</dbReference>
<proteinExistence type="predicted"/>
<feature type="region of interest" description="Disordered" evidence="1">
    <location>
        <begin position="100"/>
        <end position="123"/>
    </location>
</feature>